<protein>
    <recommendedName>
        <fullName evidence="3">Uracil-DNA glycosylase-like domain-containing protein</fullName>
    </recommendedName>
</protein>
<reference evidence="1 2" key="1">
    <citation type="submission" date="2016-10" db="EMBL/GenBank/DDBJ databases">
        <authorList>
            <person name="Varghese N."/>
            <person name="Submissions S."/>
        </authorList>
    </citation>
    <scope>NUCLEOTIDE SEQUENCE [LARGE SCALE GENOMIC DNA]</scope>
    <source>
        <strain evidence="1 2">CGMCC 1.8499</strain>
    </source>
</reference>
<gene>
    <name evidence="1" type="ORF">SAMN04487854_107105</name>
</gene>
<evidence type="ECO:0008006" key="3">
    <source>
        <dbReference type="Google" id="ProtNLM"/>
    </source>
</evidence>
<sequence>MLNIGNSLFEGLNSEQGILICGYEWGNSKKDQELVAAGARVYHGDDAVTTFSNKSPKYGDRAFVWPYDNRVVKWFSLWEHPLSREGLGEDFEKLIVQSNWCNSEAHKLEKGFWKRMVTPEQVDNFILHITELRPALILFMGSKLMTALNSEDIKSRFMSVMGAETQPKTVKQKAFSGRRFRVGFQSFEHCEIVSLPHPSSSRGLRDDYIALFKDEIGPLIEQVRADKSC</sequence>
<name>A0ABY1GIF7_9GAMM</name>
<organism evidence="1 2">
    <name type="scientific">Pseudoalteromonas lipolytica</name>
    <dbReference type="NCBI Taxonomy" id="570156"/>
    <lineage>
        <taxon>Bacteria</taxon>
        <taxon>Pseudomonadati</taxon>
        <taxon>Pseudomonadota</taxon>
        <taxon>Gammaproteobacteria</taxon>
        <taxon>Alteromonadales</taxon>
        <taxon>Pseudoalteromonadaceae</taxon>
        <taxon>Pseudoalteromonas</taxon>
    </lineage>
</organism>
<dbReference type="RefSeq" id="WP_074989032.1">
    <property type="nucleotide sequence ID" value="NZ_FPAZ01000007.1"/>
</dbReference>
<dbReference type="Proteomes" id="UP000183805">
    <property type="component" value="Unassembled WGS sequence"/>
</dbReference>
<accession>A0ABY1GIF7</accession>
<comment type="caution">
    <text evidence="1">The sequence shown here is derived from an EMBL/GenBank/DDBJ whole genome shotgun (WGS) entry which is preliminary data.</text>
</comment>
<evidence type="ECO:0000313" key="1">
    <source>
        <dbReference type="EMBL" id="SFT69360.1"/>
    </source>
</evidence>
<dbReference type="EMBL" id="FPAZ01000007">
    <property type="protein sequence ID" value="SFT69360.1"/>
    <property type="molecule type" value="Genomic_DNA"/>
</dbReference>
<proteinExistence type="predicted"/>
<evidence type="ECO:0000313" key="2">
    <source>
        <dbReference type="Proteomes" id="UP000183805"/>
    </source>
</evidence>
<keyword evidence="2" id="KW-1185">Reference proteome</keyword>